<reference evidence="7" key="1">
    <citation type="submission" date="2023-03" db="EMBL/GenBank/DDBJ databases">
        <authorList>
            <person name="Steffen K."/>
            <person name="Cardenas P."/>
        </authorList>
    </citation>
    <scope>NUCLEOTIDE SEQUENCE</scope>
</reference>
<dbReference type="InterPro" id="IPR058625">
    <property type="entry name" value="MdtA-like_BSH"/>
</dbReference>
<sequence>MRISATGNLEPLIDVEIKSNVEGEIVRLHVKNGDKVEKDQVLLELDPELYQEGKKQAEADVATAKAQVRQAELNIELKNERLDSGLTQSDADLKISQANVETIQATTITQVSQAETNIQTTKNSLQQDNIALEQAKITLEQGKITLSEHEASLTSAKVSLDNAKSELERNKELFDKGLVSKKALEDAQAQHSNAEVQYGNAQKRVDSQKQTIDSQRRTISARETSIVTREGILANEELNLENLKRQRQIAEEEAQLRVDNSKTRLQELISTFDNEKLLTQQSRVSAEANKLRRESSLKNEAERLDWTTIRAPMAGLVTLLELEEGEIVTSGRSAFSQSPPIMTIVDPSKMVVKTFINEVDMERLRLNQGAKIKVDAYQAKIYDGTVYEISPSGQEQDNIISFEVMIEVSGSPEELRPGMSADVDIITHEEKDVLLLPIDALINVPSAIVTAQVDDTGPYKANQPIEVQTISGKIFRGAVTNVGSNDVTISLDGSQRGILPGPTTLSLLVKGKKKADGVRATINVSKGKFVMLNDGGGGKGKRTEVETGMQNETHAIIKSGLKASDRVVLQQRKPPPGGFGQ</sequence>
<dbReference type="Proteomes" id="UP001174909">
    <property type="component" value="Unassembled WGS sequence"/>
</dbReference>
<feature type="domain" description="YknX-like beta-barrel" evidence="6">
    <location>
        <begin position="350"/>
        <end position="425"/>
    </location>
</feature>
<comment type="subcellular location">
    <subcellularLocation>
        <location evidence="1">Cell envelope</location>
    </subcellularLocation>
</comment>
<feature type="coiled-coil region" evidence="3">
    <location>
        <begin position="54"/>
        <end position="81"/>
    </location>
</feature>
<evidence type="ECO:0000259" key="5">
    <source>
        <dbReference type="Pfam" id="PF25917"/>
    </source>
</evidence>
<dbReference type="PANTHER" id="PTHR32347:SF23">
    <property type="entry name" value="BLL5650 PROTEIN"/>
    <property type="match status" value="1"/>
</dbReference>
<evidence type="ECO:0000256" key="1">
    <source>
        <dbReference type="ARBA" id="ARBA00004196"/>
    </source>
</evidence>
<keyword evidence="2 3" id="KW-0175">Coiled coil</keyword>
<dbReference type="AlphaFoldDB" id="A0AA35SIL8"/>
<name>A0AA35SIL8_GEOBA</name>
<evidence type="ECO:0000313" key="8">
    <source>
        <dbReference type="Proteomes" id="UP001174909"/>
    </source>
</evidence>
<feature type="coiled-coil region" evidence="3">
    <location>
        <begin position="146"/>
        <end position="204"/>
    </location>
</feature>
<evidence type="ECO:0000259" key="4">
    <source>
        <dbReference type="Pfam" id="PF25876"/>
    </source>
</evidence>
<dbReference type="PANTHER" id="PTHR32347">
    <property type="entry name" value="EFFLUX SYSTEM COMPONENT YKNX-RELATED"/>
    <property type="match status" value="1"/>
</dbReference>
<dbReference type="EMBL" id="CASHTH010002395">
    <property type="protein sequence ID" value="CAI8029326.1"/>
    <property type="molecule type" value="Genomic_DNA"/>
</dbReference>
<comment type="caution">
    <text evidence="7">The sequence shown here is derived from an EMBL/GenBank/DDBJ whole genome shotgun (WGS) entry which is preliminary data.</text>
</comment>
<accession>A0AA35SIL8</accession>
<dbReference type="Pfam" id="PF25876">
    <property type="entry name" value="HH_MFP_RND"/>
    <property type="match status" value="1"/>
</dbReference>
<dbReference type="Gene3D" id="2.40.30.170">
    <property type="match status" value="1"/>
</dbReference>
<dbReference type="InterPro" id="IPR058624">
    <property type="entry name" value="MdtA-like_HH"/>
</dbReference>
<feature type="domain" description="Multidrug resistance protein MdtA-like barrel-sandwich hybrid" evidence="5">
    <location>
        <begin position="15"/>
        <end position="334"/>
    </location>
</feature>
<dbReference type="Pfam" id="PF25917">
    <property type="entry name" value="BSH_RND"/>
    <property type="match status" value="1"/>
</dbReference>
<dbReference type="SUPFAM" id="SSF111369">
    <property type="entry name" value="HlyD-like secretion proteins"/>
    <property type="match status" value="3"/>
</dbReference>
<protein>
    <submittedName>
        <fullName evidence="7">Macrolide export protein MacA</fullName>
    </submittedName>
</protein>
<evidence type="ECO:0000256" key="2">
    <source>
        <dbReference type="ARBA" id="ARBA00023054"/>
    </source>
</evidence>
<dbReference type="Gene3D" id="1.10.287.470">
    <property type="entry name" value="Helix hairpin bin"/>
    <property type="match status" value="1"/>
</dbReference>
<feature type="domain" description="Multidrug resistance protein MdtA-like alpha-helical hairpin" evidence="4">
    <location>
        <begin position="146"/>
        <end position="207"/>
    </location>
</feature>
<dbReference type="Gene3D" id="2.40.50.100">
    <property type="match status" value="1"/>
</dbReference>
<dbReference type="Gene3D" id="2.40.420.20">
    <property type="match status" value="1"/>
</dbReference>
<organism evidence="7 8">
    <name type="scientific">Geodia barretti</name>
    <name type="common">Barrett's horny sponge</name>
    <dbReference type="NCBI Taxonomy" id="519541"/>
    <lineage>
        <taxon>Eukaryota</taxon>
        <taxon>Metazoa</taxon>
        <taxon>Porifera</taxon>
        <taxon>Demospongiae</taxon>
        <taxon>Heteroscleromorpha</taxon>
        <taxon>Tetractinellida</taxon>
        <taxon>Astrophorina</taxon>
        <taxon>Geodiidae</taxon>
        <taxon>Geodia</taxon>
    </lineage>
</organism>
<evidence type="ECO:0000313" key="7">
    <source>
        <dbReference type="EMBL" id="CAI8029326.1"/>
    </source>
</evidence>
<feature type="coiled-coil region" evidence="3">
    <location>
        <begin position="233"/>
        <end position="294"/>
    </location>
</feature>
<proteinExistence type="predicted"/>
<dbReference type="InterPro" id="IPR058636">
    <property type="entry name" value="Beta-barrel_YknX"/>
</dbReference>
<dbReference type="Pfam" id="PF25990">
    <property type="entry name" value="Beta-barrel_YknX"/>
    <property type="match status" value="1"/>
</dbReference>
<dbReference type="InterPro" id="IPR050465">
    <property type="entry name" value="UPF0194_transport"/>
</dbReference>
<keyword evidence="8" id="KW-1185">Reference proteome</keyword>
<gene>
    <name evidence="7" type="ORF">GBAR_LOCUS16664</name>
</gene>
<evidence type="ECO:0000256" key="3">
    <source>
        <dbReference type="SAM" id="Coils"/>
    </source>
</evidence>
<evidence type="ECO:0000259" key="6">
    <source>
        <dbReference type="Pfam" id="PF25990"/>
    </source>
</evidence>